<evidence type="ECO:0000313" key="2">
    <source>
        <dbReference type="Proteomes" id="UP000325313"/>
    </source>
</evidence>
<name>A0A5B0SI29_PUCGR</name>
<accession>A0A5B0SI29</accession>
<sequence length="137" mass="15290">MSHSLYSASNLTQTQRSVHHQSALLQPSAGVWQAGHPREQLFNHDRYSPSSPPSAFLPYLIPLEPIVHHSNNKTQTEGIFLRLNHLLTLGLVDSALSTPRLQSTLHAVYTKYTFICRSNLPLRVLNTALIEASRATP</sequence>
<dbReference type="EMBL" id="VDEP01000006">
    <property type="protein sequence ID" value="KAA1137628.1"/>
    <property type="molecule type" value="Genomic_DNA"/>
</dbReference>
<dbReference type="Proteomes" id="UP000325313">
    <property type="component" value="Unassembled WGS sequence"/>
</dbReference>
<protein>
    <submittedName>
        <fullName evidence="1">Uncharacterized protein</fullName>
    </submittedName>
</protein>
<gene>
    <name evidence="1" type="ORF">PGTUg99_014887</name>
</gene>
<comment type="caution">
    <text evidence="1">The sequence shown here is derived from an EMBL/GenBank/DDBJ whole genome shotgun (WGS) entry which is preliminary data.</text>
</comment>
<evidence type="ECO:0000313" key="1">
    <source>
        <dbReference type="EMBL" id="KAA1137628.1"/>
    </source>
</evidence>
<dbReference type="AlphaFoldDB" id="A0A5B0SI29"/>
<organism evidence="1 2">
    <name type="scientific">Puccinia graminis f. sp. tritici</name>
    <dbReference type="NCBI Taxonomy" id="56615"/>
    <lineage>
        <taxon>Eukaryota</taxon>
        <taxon>Fungi</taxon>
        <taxon>Dikarya</taxon>
        <taxon>Basidiomycota</taxon>
        <taxon>Pucciniomycotina</taxon>
        <taxon>Pucciniomycetes</taxon>
        <taxon>Pucciniales</taxon>
        <taxon>Pucciniaceae</taxon>
        <taxon>Puccinia</taxon>
    </lineage>
</organism>
<reference evidence="1 2" key="1">
    <citation type="submission" date="2019-05" db="EMBL/GenBank/DDBJ databases">
        <title>Emergence of the Ug99 lineage of the wheat stem rust pathogen through somatic hybridization.</title>
        <authorList>
            <person name="Li F."/>
            <person name="Upadhyaya N.M."/>
            <person name="Sperschneider J."/>
            <person name="Matny O."/>
            <person name="Nguyen-Phuc H."/>
            <person name="Mago R."/>
            <person name="Raley C."/>
            <person name="Miller M.E."/>
            <person name="Silverstein K.A.T."/>
            <person name="Henningsen E."/>
            <person name="Hirsch C.D."/>
            <person name="Visser B."/>
            <person name="Pretorius Z.A."/>
            <person name="Steffenson B.J."/>
            <person name="Schwessinger B."/>
            <person name="Dodds P.N."/>
            <person name="Figueroa M."/>
        </authorList>
    </citation>
    <scope>NUCLEOTIDE SEQUENCE [LARGE SCALE GENOMIC DNA]</scope>
    <source>
        <strain evidence="1 2">Ug99</strain>
    </source>
</reference>
<proteinExistence type="predicted"/>